<evidence type="ECO:0000259" key="2">
    <source>
        <dbReference type="Pfam" id="PF25896"/>
    </source>
</evidence>
<protein>
    <recommendedName>
        <fullName evidence="2">AT3G52170-like helix-turn-helix domain-containing protein</fullName>
    </recommendedName>
</protein>
<evidence type="ECO:0000256" key="1">
    <source>
        <dbReference type="SAM" id="MobiDB-lite"/>
    </source>
</evidence>
<sequence length="514" mass="56431">MHATRGGWVGQTFALAKCNDSGGKKSRIRRSKEERKALVESFIKKLTRLSETSEQRLVQLGQYRSNATTSQNKIDVARKGLDLPISKSTSFRYQNSNSGNFPSLNLTHKEVGGSFYTVREIVREIIQESRVLGPAKLSLDEQNADSFLQQYPLGTISVKPQIIESSSNETHTITLFVPNHHQHTNEEPNLESSGLCLEPQQWSLDNSEIVNGKTQVTERNKVYGEPIYAASQIDKTLEGKIDGENVNGRTQATERNGVSDEPICAATRVHKTLEGESDRKIGNGSTQATERYEISDEPIYAATRVDKILEGEKTGKKHPEASSARITASKPDVVVETFPLRPVSMTINGLDGNLGAPGVVNGILEEREMRVMKLEAGQHDILQCGINFLDNPSILVDEKDDTSVASPLGETNYHLVDETADPSLETLNSATAKDAIVLDIKASSDLEFEHSSSDGNKLINDPDGVCPENLKGINSSSPHEHSFPKGAVAIRDKCDTRHGDSSQKLTDPTLERMN</sequence>
<organism evidence="3 4">
    <name type="scientific">Escallonia rubra</name>
    <dbReference type="NCBI Taxonomy" id="112253"/>
    <lineage>
        <taxon>Eukaryota</taxon>
        <taxon>Viridiplantae</taxon>
        <taxon>Streptophyta</taxon>
        <taxon>Embryophyta</taxon>
        <taxon>Tracheophyta</taxon>
        <taxon>Spermatophyta</taxon>
        <taxon>Magnoliopsida</taxon>
        <taxon>eudicotyledons</taxon>
        <taxon>Gunneridae</taxon>
        <taxon>Pentapetalae</taxon>
        <taxon>asterids</taxon>
        <taxon>campanulids</taxon>
        <taxon>Escalloniales</taxon>
        <taxon>Escalloniaceae</taxon>
        <taxon>Escallonia</taxon>
    </lineage>
</organism>
<evidence type="ECO:0000313" key="3">
    <source>
        <dbReference type="EMBL" id="KAK2967971.1"/>
    </source>
</evidence>
<comment type="caution">
    <text evidence="3">The sequence shown here is derived from an EMBL/GenBank/DDBJ whole genome shotgun (WGS) entry which is preliminary data.</text>
</comment>
<dbReference type="PANTHER" id="PTHR34568:SF1">
    <property type="entry name" value="DNA BINDING PROTEIN"/>
    <property type="match status" value="1"/>
</dbReference>
<reference evidence="3" key="1">
    <citation type="submission" date="2022-12" db="EMBL/GenBank/DDBJ databases">
        <title>Draft genome assemblies for two species of Escallonia (Escalloniales).</title>
        <authorList>
            <person name="Chanderbali A."/>
            <person name="Dervinis C."/>
            <person name="Anghel I."/>
            <person name="Soltis D."/>
            <person name="Soltis P."/>
            <person name="Zapata F."/>
        </authorList>
    </citation>
    <scope>NUCLEOTIDE SEQUENCE</scope>
    <source>
        <strain evidence="3">UCBG92.1500</strain>
        <tissue evidence="3">Leaf</tissue>
    </source>
</reference>
<accession>A0AA88QNE4</accession>
<evidence type="ECO:0000313" key="4">
    <source>
        <dbReference type="Proteomes" id="UP001187471"/>
    </source>
</evidence>
<dbReference type="Proteomes" id="UP001187471">
    <property type="component" value="Unassembled WGS sequence"/>
</dbReference>
<name>A0AA88QNE4_9ASTE</name>
<feature type="region of interest" description="Disordered" evidence="1">
    <location>
        <begin position="495"/>
        <end position="514"/>
    </location>
</feature>
<dbReference type="Pfam" id="PF25896">
    <property type="entry name" value="HTH_AT3G52170"/>
    <property type="match status" value="1"/>
</dbReference>
<dbReference type="InterPro" id="IPR058941">
    <property type="entry name" value="HTH_AT3G52170-like"/>
</dbReference>
<dbReference type="PANTHER" id="PTHR34568">
    <property type="entry name" value="RRM DOMAIN-CONTAINING PROTEIN"/>
    <property type="match status" value="1"/>
</dbReference>
<dbReference type="AlphaFoldDB" id="A0AA88QNE4"/>
<feature type="domain" description="AT3G52170-like helix-turn-helix" evidence="2">
    <location>
        <begin position="92"/>
        <end position="126"/>
    </location>
</feature>
<dbReference type="EMBL" id="JAVXUO010002966">
    <property type="protein sequence ID" value="KAK2967971.1"/>
    <property type="molecule type" value="Genomic_DNA"/>
</dbReference>
<gene>
    <name evidence="3" type="ORF">RJ640_019451</name>
</gene>
<keyword evidence="4" id="KW-1185">Reference proteome</keyword>
<dbReference type="InterPro" id="IPR058942">
    <property type="entry name" value="AT3G52170-like"/>
</dbReference>
<proteinExistence type="predicted"/>
<feature type="non-terminal residue" evidence="3">
    <location>
        <position position="1"/>
    </location>
</feature>